<protein>
    <recommendedName>
        <fullName evidence="4">Formyl-CoA transferase</fullName>
    </recommendedName>
</protein>
<keyword evidence="1" id="KW-0808">Transferase</keyword>
<comment type="caution">
    <text evidence="2">The sequence shown here is derived from an EMBL/GenBank/DDBJ whole genome shotgun (WGS) entry which is preliminary data.</text>
</comment>
<dbReference type="InterPro" id="IPR050483">
    <property type="entry name" value="CoA-transferase_III_domain"/>
</dbReference>
<dbReference type="GO" id="GO:0008410">
    <property type="term" value="F:CoA-transferase activity"/>
    <property type="evidence" value="ECO:0007669"/>
    <property type="project" value="TreeGrafter"/>
</dbReference>
<evidence type="ECO:0000313" key="3">
    <source>
        <dbReference type="Proteomes" id="UP000019141"/>
    </source>
</evidence>
<evidence type="ECO:0000313" key="2">
    <source>
        <dbReference type="EMBL" id="ETW92170.1"/>
    </source>
</evidence>
<dbReference type="Gene3D" id="3.30.1540.10">
    <property type="entry name" value="formyl-coa transferase, domain 3"/>
    <property type="match status" value="1"/>
</dbReference>
<gene>
    <name evidence="2" type="ORF">ETSY1_44835</name>
</gene>
<dbReference type="Gene3D" id="3.40.50.10540">
    <property type="entry name" value="Crotonobetainyl-coa:carnitine coa-transferase, domain 1"/>
    <property type="match status" value="1"/>
</dbReference>
<dbReference type="PANTHER" id="PTHR48207:SF3">
    <property type="entry name" value="SUCCINATE--HYDROXYMETHYLGLUTARATE COA-TRANSFERASE"/>
    <property type="match status" value="1"/>
</dbReference>
<dbReference type="InterPro" id="IPR003673">
    <property type="entry name" value="CoA-Trfase_fam_III"/>
</dbReference>
<dbReference type="InterPro" id="IPR023606">
    <property type="entry name" value="CoA-Trfase_III_dom_1_sf"/>
</dbReference>
<dbReference type="HOGENOM" id="CLU_2286325_0_0_7"/>
<evidence type="ECO:0008006" key="4">
    <source>
        <dbReference type="Google" id="ProtNLM"/>
    </source>
</evidence>
<dbReference type="AlphaFoldDB" id="W4L3B8"/>
<dbReference type="Pfam" id="PF02515">
    <property type="entry name" value="CoA_transf_3"/>
    <property type="match status" value="1"/>
</dbReference>
<reference evidence="2 3" key="1">
    <citation type="journal article" date="2014" name="Nature">
        <title>An environmental bacterial taxon with a large and distinct metabolic repertoire.</title>
        <authorList>
            <person name="Wilson M.C."/>
            <person name="Mori T."/>
            <person name="Ruckert C."/>
            <person name="Uria A.R."/>
            <person name="Helf M.J."/>
            <person name="Takada K."/>
            <person name="Gernert C."/>
            <person name="Steffens U.A."/>
            <person name="Heycke N."/>
            <person name="Schmitt S."/>
            <person name="Rinke C."/>
            <person name="Helfrich E.J."/>
            <person name="Brachmann A.O."/>
            <person name="Gurgui C."/>
            <person name="Wakimoto T."/>
            <person name="Kracht M."/>
            <person name="Crusemann M."/>
            <person name="Hentschel U."/>
            <person name="Abe I."/>
            <person name="Matsunaga S."/>
            <person name="Kalinowski J."/>
            <person name="Takeyama H."/>
            <person name="Piel J."/>
        </authorList>
    </citation>
    <scope>NUCLEOTIDE SEQUENCE [LARGE SCALE GENOMIC DNA]</scope>
    <source>
        <strain evidence="3">TSY1</strain>
    </source>
</reference>
<proteinExistence type="predicted"/>
<organism evidence="2 3">
    <name type="scientific">Entotheonella factor</name>
    <dbReference type="NCBI Taxonomy" id="1429438"/>
    <lineage>
        <taxon>Bacteria</taxon>
        <taxon>Pseudomonadati</taxon>
        <taxon>Nitrospinota/Tectimicrobiota group</taxon>
        <taxon>Candidatus Tectimicrobiota</taxon>
        <taxon>Candidatus Entotheonellia</taxon>
        <taxon>Candidatus Entotheonellales</taxon>
        <taxon>Candidatus Entotheonellaceae</taxon>
        <taxon>Candidatus Entotheonella</taxon>
    </lineage>
</organism>
<dbReference type="SUPFAM" id="SSF89796">
    <property type="entry name" value="CoA-transferase family III (CaiB/BaiF)"/>
    <property type="match status" value="1"/>
</dbReference>
<dbReference type="PANTHER" id="PTHR48207">
    <property type="entry name" value="SUCCINATE--HYDROXYMETHYLGLUTARATE COA-TRANSFERASE"/>
    <property type="match status" value="1"/>
</dbReference>
<dbReference type="InterPro" id="IPR044855">
    <property type="entry name" value="CoA-Trfase_III_dom3_sf"/>
</dbReference>
<sequence length="101" mass="11051">MSKNKYEVFEALGREGVPCGAVLDTADLMENEHFHMHDMMVELEHPAYGPMKVLGCPIQVSDGPVTFEPAPRLGADNDAVYGAMLGLDAERLQALRQHGVI</sequence>
<keyword evidence="3" id="KW-1185">Reference proteome</keyword>
<dbReference type="Proteomes" id="UP000019141">
    <property type="component" value="Unassembled WGS sequence"/>
</dbReference>
<dbReference type="EMBL" id="AZHW01001617">
    <property type="protein sequence ID" value="ETW92170.1"/>
    <property type="molecule type" value="Genomic_DNA"/>
</dbReference>
<evidence type="ECO:0000256" key="1">
    <source>
        <dbReference type="ARBA" id="ARBA00022679"/>
    </source>
</evidence>
<name>W4L3B8_ENTF1</name>
<accession>W4L3B8</accession>